<dbReference type="Proteomes" id="UP000002630">
    <property type="component" value="Unassembled WGS sequence"/>
</dbReference>
<feature type="compositionally biased region" description="Low complexity" evidence="1">
    <location>
        <begin position="381"/>
        <end position="395"/>
    </location>
</feature>
<accession>D7G5L9</accession>
<keyword evidence="3" id="KW-1185">Reference proteome</keyword>
<feature type="region of interest" description="Disordered" evidence="1">
    <location>
        <begin position="285"/>
        <end position="426"/>
    </location>
</feature>
<feature type="region of interest" description="Disordered" evidence="1">
    <location>
        <begin position="110"/>
        <end position="143"/>
    </location>
</feature>
<dbReference type="EMBL" id="FN649760">
    <property type="protein sequence ID" value="CBJ33865.1"/>
    <property type="molecule type" value="Genomic_DNA"/>
</dbReference>
<name>D7G5L9_ECTSI</name>
<feature type="compositionally biased region" description="Low complexity" evidence="1">
    <location>
        <begin position="286"/>
        <end position="297"/>
    </location>
</feature>
<feature type="compositionally biased region" description="Basic and acidic residues" evidence="1">
    <location>
        <begin position="311"/>
        <end position="324"/>
    </location>
</feature>
<proteinExistence type="predicted"/>
<reference evidence="2 3" key="1">
    <citation type="journal article" date="2010" name="Nature">
        <title>The Ectocarpus genome and the independent evolution of multicellularity in brown algae.</title>
        <authorList>
            <person name="Cock J.M."/>
            <person name="Sterck L."/>
            <person name="Rouze P."/>
            <person name="Scornet D."/>
            <person name="Allen A.E."/>
            <person name="Amoutzias G."/>
            <person name="Anthouard V."/>
            <person name="Artiguenave F."/>
            <person name="Aury J.M."/>
            <person name="Badger J.H."/>
            <person name="Beszteri B."/>
            <person name="Billiau K."/>
            <person name="Bonnet E."/>
            <person name="Bothwell J.H."/>
            <person name="Bowler C."/>
            <person name="Boyen C."/>
            <person name="Brownlee C."/>
            <person name="Carrano C.J."/>
            <person name="Charrier B."/>
            <person name="Cho G.Y."/>
            <person name="Coelho S.M."/>
            <person name="Collen J."/>
            <person name="Corre E."/>
            <person name="Da Silva C."/>
            <person name="Delage L."/>
            <person name="Delaroque N."/>
            <person name="Dittami S.M."/>
            <person name="Doulbeau S."/>
            <person name="Elias M."/>
            <person name="Farnham G."/>
            <person name="Gachon C.M."/>
            <person name="Gschloessl B."/>
            <person name="Heesch S."/>
            <person name="Jabbari K."/>
            <person name="Jubin C."/>
            <person name="Kawai H."/>
            <person name="Kimura K."/>
            <person name="Kloareg B."/>
            <person name="Kupper F.C."/>
            <person name="Lang D."/>
            <person name="Le Bail A."/>
            <person name="Leblanc C."/>
            <person name="Lerouge P."/>
            <person name="Lohr M."/>
            <person name="Lopez P.J."/>
            <person name="Martens C."/>
            <person name="Maumus F."/>
            <person name="Michel G."/>
            <person name="Miranda-Saavedra D."/>
            <person name="Morales J."/>
            <person name="Moreau H."/>
            <person name="Motomura T."/>
            <person name="Nagasato C."/>
            <person name="Napoli C.A."/>
            <person name="Nelson D.R."/>
            <person name="Nyvall-Collen P."/>
            <person name="Peters A.F."/>
            <person name="Pommier C."/>
            <person name="Potin P."/>
            <person name="Poulain J."/>
            <person name="Quesneville H."/>
            <person name="Read B."/>
            <person name="Rensing S.A."/>
            <person name="Ritter A."/>
            <person name="Rousvoal S."/>
            <person name="Samanta M."/>
            <person name="Samson G."/>
            <person name="Schroeder D.C."/>
            <person name="Segurens B."/>
            <person name="Strittmatter M."/>
            <person name="Tonon T."/>
            <person name="Tregear J.W."/>
            <person name="Valentin K."/>
            <person name="von Dassow P."/>
            <person name="Yamagishi T."/>
            <person name="Van de Peer Y."/>
            <person name="Wincker P."/>
        </authorList>
    </citation>
    <scope>NUCLEOTIDE SEQUENCE [LARGE SCALE GENOMIC DNA]</scope>
    <source>
        <strain evidence="3">Ec32 / CCAP1310/4</strain>
    </source>
</reference>
<feature type="compositionally biased region" description="Low complexity" evidence="1">
    <location>
        <begin position="118"/>
        <end position="132"/>
    </location>
</feature>
<sequence>MRKEAARDQSDLFHPRPETVVLSATEKREMRKWGLEVDAVAWPDGFVPPPWVKLCSSSVEGTLRTAPRLLRDLSPCLQAVGNTTNKWANREMAITAAREEQEFVEKLRALSPSGKTKPPIAHHSSSSSSLPSPSAPPWVKELPPVRDGRRQFASGEIIPFLEQHVYPEGGVAEAKRARRREKETFLKTVFNSRQAAGVGTGSWKKSGGRGDGCSVGRPSVGGGVGDAASAAATGVVWPLLGLDGEVAPGAVAAQERIDPPAMGRVQEEVVPGGNVGLLADNPTRIQQQQQQQRQQEQAVAETGAGRNTGESGDHEEHKISKGDGGRTTAVDATGEEAPHSSTDSQQQQQQQRQLRRASREGGGVEEAARSVGKVPRKSSRKSLSSPSPAPAVAAASKKREARAATMSPTVTSSVSVLDIGALQSSE</sequence>
<dbReference type="AlphaFoldDB" id="D7G5L9"/>
<feature type="compositionally biased region" description="Low complexity" evidence="1">
    <location>
        <begin position="403"/>
        <end position="416"/>
    </location>
</feature>
<evidence type="ECO:0000313" key="3">
    <source>
        <dbReference type="Proteomes" id="UP000002630"/>
    </source>
</evidence>
<dbReference type="OrthoDB" id="10431592at2759"/>
<dbReference type="InParanoid" id="D7G5L9"/>
<evidence type="ECO:0000256" key="1">
    <source>
        <dbReference type="SAM" id="MobiDB-lite"/>
    </source>
</evidence>
<evidence type="ECO:0000313" key="2">
    <source>
        <dbReference type="EMBL" id="CBJ33865.1"/>
    </source>
</evidence>
<protein>
    <submittedName>
        <fullName evidence="2">Uncharacterized protein</fullName>
    </submittedName>
</protein>
<gene>
    <name evidence="2" type="ORF">Esi_0658_0007</name>
</gene>
<organism evidence="2 3">
    <name type="scientific">Ectocarpus siliculosus</name>
    <name type="common">Brown alga</name>
    <name type="synonym">Conferva siliculosa</name>
    <dbReference type="NCBI Taxonomy" id="2880"/>
    <lineage>
        <taxon>Eukaryota</taxon>
        <taxon>Sar</taxon>
        <taxon>Stramenopiles</taxon>
        <taxon>Ochrophyta</taxon>
        <taxon>PX clade</taxon>
        <taxon>Phaeophyceae</taxon>
        <taxon>Ectocarpales</taxon>
        <taxon>Ectocarpaceae</taxon>
        <taxon>Ectocarpus</taxon>
    </lineage>
</organism>